<evidence type="ECO:0000256" key="2">
    <source>
        <dbReference type="ARBA" id="ARBA00022723"/>
    </source>
</evidence>
<dbReference type="EMBL" id="BGPR01034035">
    <property type="protein sequence ID" value="GBO08210.1"/>
    <property type="molecule type" value="Genomic_DNA"/>
</dbReference>
<dbReference type="GO" id="GO:0000981">
    <property type="term" value="F:DNA-binding transcription factor activity, RNA polymerase II-specific"/>
    <property type="evidence" value="ECO:0007669"/>
    <property type="project" value="TreeGrafter"/>
</dbReference>
<evidence type="ECO:0000256" key="6">
    <source>
        <dbReference type="ARBA" id="ARBA00023242"/>
    </source>
</evidence>
<dbReference type="InterPro" id="IPR013087">
    <property type="entry name" value="Znf_C2H2_type"/>
</dbReference>
<keyword evidence="2" id="KW-0479">Metal-binding</keyword>
<sequence>MTGIIQALPEMSLFSKFMSGDQIVSDSLPTSSPKFTDTFAGPSGVYVEAHRRVEDRHFRCPKSEKSNCRRDDFVINYRTHTGQKPCACEMCEKECTTRGNLNTHLRTHTEEKPYKCPKCGKAFTDASNRNAHYSNVHNEK</sequence>
<dbReference type="Proteomes" id="UP000499080">
    <property type="component" value="Unassembled WGS sequence"/>
</dbReference>
<feature type="domain" description="C2H2-type" evidence="9">
    <location>
        <begin position="86"/>
        <end position="113"/>
    </location>
</feature>
<protein>
    <recommendedName>
        <fullName evidence="9">C2H2-type domain-containing protein</fullName>
    </recommendedName>
</protein>
<keyword evidence="6" id="KW-0539">Nucleus</keyword>
<dbReference type="AlphaFoldDB" id="A0A4Y2U9D9"/>
<evidence type="ECO:0000256" key="3">
    <source>
        <dbReference type="ARBA" id="ARBA00022737"/>
    </source>
</evidence>
<evidence type="ECO:0000256" key="7">
    <source>
        <dbReference type="ARBA" id="ARBA00037948"/>
    </source>
</evidence>
<keyword evidence="11" id="KW-1185">Reference proteome</keyword>
<accession>A0A4Y2U9D9</accession>
<evidence type="ECO:0000256" key="5">
    <source>
        <dbReference type="ARBA" id="ARBA00022833"/>
    </source>
</evidence>
<dbReference type="PROSITE" id="PS00028">
    <property type="entry name" value="ZINC_FINGER_C2H2_1"/>
    <property type="match status" value="2"/>
</dbReference>
<evidence type="ECO:0000259" key="9">
    <source>
        <dbReference type="PROSITE" id="PS50157"/>
    </source>
</evidence>
<name>A0A4Y2U9D9_ARAVE</name>
<dbReference type="Pfam" id="PF13465">
    <property type="entry name" value="zf-H2C2_2"/>
    <property type="match status" value="1"/>
</dbReference>
<dbReference type="Gene3D" id="3.30.160.60">
    <property type="entry name" value="Classic Zinc Finger"/>
    <property type="match status" value="2"/>
</dbReference>
<organism evidence="10 11">
    <name type="scientific">Araneus ventricosus</name>
    <name type="common">Orbweaver spider</name>
    <name type="synonym">Epeira ventricosa</name>
    <dbReference type="NCBI Taxonomy" id="182803"/>
    <lineage>
        <taxon>Eukaryota</taxon>
        <taxon>Metazoa</taxon>
        <taxon>Ecdysozoa</taxon>
        <taxon>Arthropoda</taxon>
        <taxon>Chelicerata</taxon>
        <taxon>Arachnida</taxon>
        <taxon>Araneae</taxon>
        <taxon>Araneomorphae</taxon>
        <taxon>Entelegynae</taxon>
        <taxon>Araneoidea</taxon>
        <taxon>Araneidae</taxon>
        <taxon>Araneus</taxon>
    </lineage>
</organism>
<dbReference type="GO" id="GO:0008270">
    <property type="term" value="F:zinc ion binding"/>
    <property type="evidence" value="ECO:0007669"/>
    <property type="project" value="UniProtKB-KW"/>
</dbReference>
<dbReference type="FunFam" id="3.30.160.60:FF:000100">
    <property type="entry name" value="Zinc finger 45-like"/>
    <property type="match status" value="1"/>
</dbReference>
<dbReference type="FunFam" id="3.30.160.60:FF:002343">
    <property type="entry name" value="Zinc finger protein 33A"/>
    <property type="match status" value="1"/>
</dbReference>
<comment type="caution">
    <text evidence="10">The sequence shown here is derived from an EMBL/GenBank/DDBJ whole genome shotgun (WGS) entry which is preliminary data.</text>
</comment>
<keyword evidence="5" id="KW-0862">Zinc</keyword>
<feature type="domain" description="C2H2-type" evidence="9">
    <location>
        <begin position="114"/>
        <end position="140"/>
    </location>
</feature>
<dbReference type="SMART" id="SM00355">
    <property type="entry name" value="ZnF_C2H2"/>
    <property type="match status" value="2"/>
</dbReference>
<comment type="similarity">
    <text evidence="7">Belongs to the snail C2H2-type zinc-finger protein family.</text>
</comment>
<dbReference type="PANTHER" id="PTHR24388">
    <property type="entry name" value="ZINC FINGER PROTEIN"/>
    <property type="match status" value="1"/>
</dbReference>
<evidence type="ECO:0000256" key="4">
    <source>
        <dbReference type="ARBA" id="ARBA00022771"/>
    </source>
</evidence>
<feature type="domain" description="C2H2-type" evidence="9">
    <location>
        <begin position="58"/>
        <end position="85"/>
    </location>
</feature>
<dbReference type="PANTHER" id="PTHR24388:SF54">
    <property type="entry name" value="PROTEIN ESCARGOT"/>
    <property type="match status" value="1"/>
</dbReference>
<evidence type="ECO:0000313" key="10">
    <source>
        <dbReference type="EMBL" id="GBO08210.1"/>
    </source>
</evidence>
<reference evidence="10 11" key="1">
    <citation type="journal article" date="2019" name="Sci. Rep.">
        <title>Orb-weaving spider Araneus ventricosus genome elucidates the spidroin gene catalogue.</title>
        <authorList>
            <person name="Kono N."/>
            <person name="Nakamura H."/>
            <person name="Ohtoshi R."/>
            <person name="Moran D.A.P."/>
            <person name="Shinohara A."/>
            <person name="Yoshida Y."/>
            <person name="Fujiwara M."/>
            <person name="Mori M."/>
            <person name="Tomita M."/>
            <person name="Arakawa K."/>
        </authorList>
    </citation>
    <scope>NUCLEOTIDE SEQUENCE [LARGE SCALE GENOMIC DNA]</scope>
</reference>
<dbReference type="InterPro" id="IPR050527">
    <property type="entry name" value="Snail/Krueppel_Znf"/>
</dbReference>
<dbReference type="OrthoDB" id="6429687at2759"/>
<proteinExistence type="inferred from homology"/>
<dbReference type="InterPro" id="IPR036236">
    <property type="entry name" value="Znf_C2H2_sf"/>
</dbReference>
<comment type="subcellular location">
    <subcellularLocation>
        <location evidence="1">Nucleus</location>
    </subcellularLocation>
</comment>
<evidence type="ECO:0000256" key="1">
    <source>
        <dbReference type="ARBA" id="ARBA00004123"/>
    </source>
</evidence>
<evidence type="ECO:0000256" key="8">
    <source>
        <dbReference type="PROSITE-ProRule" id="PRU00042"/>
    </source>
</evidence>
<gene>
    <name evidence="10" type="ORF">AVEN_221582_1</name>
</gene>
<dbReference type="SUPFAM" id="SSF57667">
    <property type="entry name" value="beta-beta-alpha zinc fingers"/>
    <property type="match status" value="2"/>
</dbReference>
<keyword evidence="4 8" id="KW-0863">Zinc-finger</keyword>
<dbReference type="GO" id="GO:0000978">
    <property type="term" value="F:RNA polymerase II cis-regulatory region sequence-specific DNA binding"/>
    <property type="evidence" value="ECO:0007669"/>
    <property type="project" value="TreeGrafter"/>
</dbReference>
<dbReference type="PROSITE" id="PS50157">
    <property type="entry name" value="ZINC_FINGER_C2H2_2"/>
    <property type="match status" value="3"/>
</dbReference>
<evidence type="ECO:0000313" key="11">
    <source>
        <dbReference type="Proteomes" id="UP000499080"/>
    </source>
</evidence>
<keyword evidence="3" id="KW-0677">Repeat</keyword>
<dbReference type="GO" id="GO:0005634">
    <property type="term" value="C:nucleus"/>
    <property type="evidence" value="ECO:0007669"/>
    <property type="project" value="UniProtKB-SubCell"/>
</dbReference>